<reference evidence="8 9" key="1">
    <citation type="journal article" date="2014" name="Int. J. Syst. Evol. Microbiol.">
        <title>Complete genome sequence of Corynebacterium casei LMG S-19264T (=DSM 44701T), isolated from a smear-ripened cheese.</title>
        <authorList>
            <consortium name="US DOE Joint Genome Institute (JGI-PGF)"/>
            <person name="Walter F."/>
            <person name="Albersmeier A."/>
            <person name="Kalinowski J."/>
            <person name="Ruckert C."/>
        </authorList>
    </citation>
    <scope>NUCLEOTIDE SEQUENCE [LARGE SCALE GENOMIC DNA]</scope>
    <source>
        <strain evidence="8 9">JCM 4677</strain>
    </source>
</reference>
<dbReference type="Pfam" id="PF08100">
    <property type="entry name" value="Dimerisation"/>
    <property type="match status" value="1"/>
</dbReference>
<feature type="domain" description="O-methyltransferase C-terminal" evidence="6">
    <location>
        <begin position="137"/>
        <end position="345"/>
    </location>
</feature>
<dbReference type="InterPro" id="IPR036388">
    <property type="entry name" value="WH-like_DNA-bd_sf"/>
</dbReference>
<dbReference type="SUPFAM" id="SSF53335">
    <property type="entry name" value="S-adenosyl-L-methionine-dependent methyltransferases"/>
    <property type="match status" value="1"/>
</dbReference>
<evidence type="ECO:0000256" key="4">
    <source>
        <dbReference type="PIRSR" id="PIRSR005739-1"/>
    </source>
</evidence>
<dbReference type="InterPro" id="IPR029063">
    <property type="entry name" value="SAM-dependent_MTases_sf"/>
</dbReference>
<dbReference type="Proteomes" id="UP000516444">
    <property type="component" value="Chromosome"/>
</dbReference>
<dbReference type="RefSeq" id="WP_246596679.1">
    <property type="nucleotide sequence ID" value="NZ_AP023440.1"/>
</dbReference>
<evidence type="ECO:0000256" key="5">
    <source>
        <dbReference type="SAM" id="MobiDB-lite"/>
    </source>
</evidence>
<evidence type="ECO:0000313" key="8">
    <source>
        <dbReference type="EMBL" id="BCL33122.1"/>
    </source>
</evidence>
<keyword evidence="9" id="KW-1185">Reference proteome</keyword>
<dbReference type="InterPro" id="IPR001077">
    <property type="entry name" value="COMT_C"/>
</dbReference>
<evidence type="ECO:0000259" key="7">
    <source>
        <dbReference type="Pfam" id="PF08100"/>
    </source>
</evidence>
<dbReference type="Pfam" id="PF00891">
    <property type="entry name" value="Methyltransf_2"/>
    <property type="match status" value="1"/>
</dbReference>
<dbReference type="EMBL" id="AP023440">
    <property type="protein sequence ID" value="BCL33122.1"/>
    <property type="molecule type" value="Genomic_DNA"/>
</dbReference>
<keyword evidence="2" id="KW-0808">Transferase</keyword>
<dbReference type="AlphaFoldDB" id="A0A7G1PDL1"/>
<evidence type="ECO:0000259" key="6">
    <source>
        <dbReference type="Pfam" id="PF00891"/>
    </source>
</evidence>
<dbReference type="KEGG" id="sgm:GCM10017557_79810"/>
<evidence type="ECO:0000313" key="9">
    <source>
        <dbReference type="Proteomes" id="UP000516444"/>
    </source>
</evidence>
<dbReference type="GO" id="GO:0032259">
    <property type="term" value="P:methylation"/>
    <property type="evidence" value="ECO:0007669"/>
    <property type="project" value="UniProtKB-KW"/>
</dbReference>
<evidence type="ECO:0000256" key="2">
    <source>
        <dbReference type="ARBA" id="ARBA00022679"/>
    </source>
</evidence>
<sequence length="364" mass="39049">MTDTTDSTDGTDMSRDVDVDNDADVATSDPAADAVAVFEMLVGITVIQTLRGMAALRIADHLADGVMTAEEVAEREGSHPRATYRLMRAAASLGMLSHEGQHRFGLTGRGRLLRADVPGSLRSLVLSQTSHGHWQSWEHFPEAVRQGSSQTEKALGTDIFDYYAQPQNAEEAALFAESMGDLSDMVTRGAVSAVSTTGVSTVVDVGGSNGAFVLTLMASDPRLSGQVLDLPHVVEGAHREAEKRGLSDRFSAVAGDFFVAVPPADLYLVKTVLHDWDDEQCATILRSCRSAANEGGRMLVVEMVIAEIGKPDLAPLSDMAMLTMTNGMERDLDEFDALFEASGWRRSTTYPVGGGYFGMELVAV</sequence>
<feature type="active site" description="Proton acceptor" evidence="4">
    <location>
        <position position="274"/>
    </location>
</feature>
<dbReference type="PROSITE" id="PS51683">
    <property type="entry name" value="SAM_OMT_II"/>
    <property type="match status" value="1"/>
</dbReference>
<proteinExistence type="predicted"/>
<feature type="domain" description="O-methyltransferase dimerisation" evidence="7">
    <location>
        <begin position="39"/>
        <end position="113"/>
    </location>
</feature>
<dbReference type="Gene3D" id="1.10.10.10">
    <property type="entry name" value="Winged helix-like DNA-binding domain superfamily/Winged helix DNA-binding domain"/>
    <property type="match status" value="1"/>
</dbReference>
<dbReference type="PANTHER" id="PTHR43712">
    <property type="entry name" value="PUTATIVE (AFU_ORTHOLOGUE AFUA_4G14580)-RELATED"/>
    <property type="match status" value="1"/>
</dbReference>
<dbReference type="PIRSF" id="PIRSF005739">
    <property type="entry name" value="O-mtase"/>
    <property type="match status" value="1"/>
</dbReference>
<keyword evidence="1" id="KW-0489">Methyltransferase</keyword>
<dbReference type="Gene3D" id="3.40.50.150">
    <property type="entry name" value="Vaccinia Virus protein VP39"/>
    <property type="match status" value="1"/>
</dbReference>
<feature type="compositionally biased region" description="Low complexity" evidence="5">
    <location>
        <begin position="1"/>
        <end position="11"/>
    </location>
</feature>
<keyword evidence="3" id="KW-0949">S-adenosyl-L-methionine</keyword>
<name>A0A7G1PDL1_9ACTN</name>
<dbReference type="InterPro" id="IPR012967">
    <property type="entry name" value="COMT_dimerisation"/>
</dbReference>
<dbReference type="PANTHER" id="PTHR43712:SF2">
    <property type="entry name" value="O-METHYLTRANSFERASE CICE"/>
    <property type="match status" value="1"/>
</dbReference>
<dbReference type="SUPFAM" id="SSF46785">
    <property type="entry name" value="Winged helix' DNA-binding domain"/>
    <property type="match status" value="1"/>
</dbReference>
<feature type="region of interest" description="Disordered" evidence="5">
    <location>
        <begin position="1"/>
        <end position="24"/>
    </location>
</feature>
<dbReference type="GO" id="GO:0046983">
    <property type="term" value="F:protein dimerization activity"/>
    <property type="evidence" value="ECO:0007669"/>
    <property type="project" value="InterPro"/>
</dbReference>
<protein>
    <submittedName>
        <fullName evidence="8">O-methyltransferase</fullName>
    </submittedName>
</protein>
<dbReference type="InterPro" id="IPR036390">
    <property type="entry name" value="WH_DNA-bd_sf"/>
</dbReference>
<dbReference type="InterPro" id="IPR016461">
    <property type="entry name" value="COMT-like"/>
</dbReference>
<gene>
    <name evidence="8" type="ORF">GCM10017557_79810</name>
</gene>
<dbReference type="GO" id="GO:0008171">
    <property type="term" value="F:O-methyltransferase activity"/>
    <property type="evidence" value="ECO:0007669"/>
    <property type="project" value="InterPro"/>
</dbReference>
<evidence type="ECO:0000256" key="3">
    <source>
        <dbReference type="ARBA" id="ARBA00022691"/>
    </source>
</evidence>
<organism evidence="8 9">
    <name type="scientific">Streptomyces aurantiacus</name>
    <dbReference type="NCBI Taxonomy" id="47760"/>
    <lineage>
        <taxon>Bacteria</taxon>
        <taxon>Bacillati</taxon>
        <taxon>Actinomycetota</taxon>
        <taxon>Actinomycetes</taxon>
        <taxon>Kitasatosporales</taxon>
        <taxon>Streptomycetaceae</taxon>
        <taxon>Streptomyces</taxon>
        <taxon>Streptomyces aurantiacus group</taxon>
    </lineage>
</organism>
<evidence type="ECO:0000256" key="1">
    <source>
        <dbReference type="ARBA" id="ARBA00022603"/>
    </source>
</evidence>
<accession>A0A7G1PDL1</accession>